<evidence type="ECO:0000313" key="3">
    <source>
        <dbReference type="Proteomes" id="UP001165941"/>
    </source>
</evidence>
<dbReference type="InterPro" id="IPR036179">
    <property type="entry name" value="Ig-like_dom_sf"/>
</dbReference>
<sequence>MTLPQSPGGMGEPRASQAVAMHRLEHRHEAEQKAEQQHSLRMDSSTRKWTFRSSEEEYRFSAADYALAAALALTASSETSWEAQLRRQTSTVQLEERGQKRVGFGNEWERTEIAFLRTQWLLRQRRDRKALRRRTEEKVREAKELRELCSGRGPCFWIPLRSHAVWEHTTVLLTCTVQASPPPQVTWGPPPPLEVPATLEKLQTHRP</sequence>
<dbReference type="Proteomes" id="UP001165941">
    <property type="component" value="Unassembled WGS sequence"/>
</dbReference>
<accession>A0ABX0S6D8</accession>
<comment type="caution">
    <text evidence="2">The sequence shown here is derived from an EMBL/GenBank/DDBJ whole genome shotgun (WGS) entry which is preliminary data.</text>
</comment>
<name>A0ABX0S6D8_PONBL</name>
<organism evidence="2 3">
    <name type="scientific">Pontoporia blainvillei</name>
    <name type="common">Franciscana</name>
    <name type="synonym">Delphinus blainvillei</name>
    <dbReference type="NCBI Taxonomy" id="48723"/>
    <lineage>
        <taxon>Eukaryota</taxon>
        <taxon>Metazoa</taxon>
        <taxon>Chordata</taxon>
        <taxon>Craniata</taxon>
        <taxon>Vertebrata</taxon>
        <taxon>Euteleostomi</taxon>
        <taxon>Mammalia</taxon>
        <taxon>Eutheria</taxon>
        <taxon>Laurasiatheria</taxon>
        <taxon>Artiodactyla</taxon>
        <taxon>Whippomorpha</taxon>
        <taxon>Cetacea</taxon>
        <taxon>Odontoceti</taxon>
        <taxon>Pontoporiidae</taxon>
        <taxon>Pontoporia</taxon>
    </lineage>
</organism>
<proteinExistence type="predicted"/>
<dbReference type="SUPFAM" id="SSF48726">
    <property type="entry name" value="Immunoglobulin"/>
    <property type="match status" value="1"/>
</dbReference>
<keyword evidence="3" id="KW-1185">Reference proteome</keyword>
<protein>
    <submittedName>
        <fullName evidence="2">Myomesin-3</fullName>
    </submittedName>
</protein>
<reference evidence="2" key="1">
    <citation type="submission" date="2018-05" db="EMBL/GenBank/DDBJ databases">
        <authorList>
            <person name="Pedro S.L.S."/>
            <person name="Freitas R.C."/>
            <person name="Barreto A.S."/>
            <person name="Lima A.O.S."/>
        </authorList>
    </citation>
    <scope>NUCLEOTIDE SEQUENCE</scope>
    <source>
        <strain evidence="2">BP203</strain>
        <tissue evidence="2">Muscle</tissue>
    </source>
</reference>
<evidence type="ECO:0000313" key="2">
    <source>
        <dbReference type="EMBL" id="NIG60677.1"/>
    </source>
</evidence>
<evidence type="ECO:0000256" key="1">
    <source>
        <dbReference type="SAM" id="MobiDB-lite"/>
    </source>
</evidence>
<feature type="region of interest" description="Disordered" evidence="1">
    <location>
        <begin position="183"/>
        <end position="207"/>
    </location>
</feature>
<feature type="compositionally biased region" description="Pro residues" evidence="1">
    <location>
        <begin position="183"/>
        <end position="194"/>
    </location>
</feature>
<dbReference type="EMBL" id="PGGH01206267">
    <property type="protein sequence ID" value="NIG60677.1"/>
    <property type="molecule type" value="Genomic_DNA"/>
</dbReference>
<gene>
    <name evidence="2" type="ORF">BU61_8526</name>
</gene>